<organism evidence="4 5">
    <name type="scientific">Ramlibacter albus</name>
    <dbReference type="NCBI Taxonomy" id="2079448"/>
    <lineage>
        <taxon>Bacteria</taxon>
        <taxon>Pseudomonadati</taxon>
        <taxon>Pseudomonadota</taxon>
        <taxon>Betaproteobacteria</taxon>
        <taxon>Burkholderiales</taxon>
        <taxon>Comamonadaceae</taxon>
        <taxon>Ramlibacter</taxon>
    </lineage>
</organism>
<dbReference type="SUPFAM" id="SSF56059">
    <property type="entry name" value="Glutathione synthetase ATP-binding domain-like"/>
    <property type="match status" value="1"/>
</dbReference>
<dbReference type="Gene3D" id="3.30.470.20">
    <property type="entry name" value="ATP-grasp fold, B domain"/>
    <property type="match status" value="1"/>
</dbReference>
<dbReference type="InterPro" id="IPR003781">
    <property type="entry name" value="CoA-bd"/>
</dbReference>
<dbReference type="Pfam" id="PF19045">
    <property type="entry name" value="Ligase_CoA_2"/>
    <property type="match status" value="1"/>
</dbReference>
<dbReference type="EMBL" id="JACORU010000001">
    <property type="protein sequence ID" value="MBC5762912.1"/>
    <property type="molecule type" value="Genomic_DNA"/>
</dbReference>
<dbReference type="SMART" id="SM00881">
    <property type="entry name" value="CoA_binding"/>
    <property type="match status" value="1"/>
</dbReference>
<dbReference type="InterPro" id="IPR011761">
    <property type="entry name" value="ATP-grasp"/>
</dbReference>
<dbReference type="Gene3D" id="3.40.50.261">
    <property type="entry name" value="Succinyl-CoA synthetase domains"/>
    <property type="match status" value="2"/>
</dbReference>
<sequence>MTGSIRSLLHPRTVAVIGASNDPSRIGGRPIEAMLLNSFMGEIYPVNPKYKTVQGLKTYPSISEVPARVDTAIIAVPAALTVEALRDCANAGVQSAIVFSSGFAEVGSSGREAQDAISAIAREQGIRVLGPNCLGSFHAESGWFGTFANAPSMIRLRSGPLGIVSQSGAYGAHVFLASQMRGLGATYWVSTGNEADVSVAEIIQFFASAPEVEIIVAYAEGVQDGPRLKEAFRMARVARKPVIFLKSGRSVAGAEAAATHTASLAGADSIYDALFRQYGVHRARTTEEAVHVAYSCQFGRFPKGRRIGVQTVSGGVGIQLADACEDFGLDVPELPDVAQKQLKELVPFASARNPVDFTAQVLNDPAVMKNAVGIAIEAGGCDAQIVYLSSVPGVQSARVSTLQIFKDIRDRYPDEHISLCFIASEEVTREYEALGYPCFQEPQHAIRSLAALARFHDSFDRPAEKTSFQDTRAAAIPARGPVSEMEAKRILANAGIRVVREVLVNSATEAVEAWRSFGCPVVLKIASADIPHKTEIGGVVLDLNDEGRVFAAYELLRSRASDLVPGARVDGVVVAEMVFGGVEAVAGIVVDPVFGPAVMFGLGGVLIEVLKDVVFRLAPFDAKEARQMIDEIRGRAVLDGVRGGQACDIDALAGALSRLSVFAHRHQGAIASVDINPLIVLPDGVVAVDALIVLREDVLHEA</sequence>
<accession>A0A923M2G5</accession>
<dbReference type="InterPro" id="IPR032875">
    <property type="entry name" value="Succ_CoA_lig_flav_dom"/>
</dbReference>
<evidence type="ECO:0000313" key="5">
    <source>
        <dbReference type="Proteomes" id="UP000596827"/>
    </source>
</evidence>
<feature type="domain" description="ATP-grasp" evidence="3">
    <location>
        <begin position="488"/>
        <end position="524"/>
    </location>
</feature>
<keyword evidence="4" id="KW-0436">Ligase</keyword>
<dbReference type="Pfam" id="PF13607">
    <property type="entry name" value="Succ_CoA_lig"/>
    <property type="match status" value="1"/>
</dbReference>
<evidence type="ECO:0000256" key="1">
    <source>
        <dbReference type="ARBA" id="ARBA00060888"/>
    </source>
</evidence>
<comment type="similarity">
    <text evidence="1">In the N-terminal section; belongs to the acetate CoA ligase alpha subunit family.</text>
</comment>
<dbReference type="SUPFAM" id="SSF52210">
    <property type="entry name" value="Succinyl-CoA synthetase domains"/>
    <property type="match status" value="2"/>
</dbReference>
<dbReference type="InterPro" id="IPR036291">
    <property type="entry name" value="NAD(P)-bd_dom_sf"/>
</dbReference>
<dbReference type="Proteomes" id="UP000596827">
    <property type="component" value="Unassembled WGS sequence"/>
</dbReference>
<gene>
    <name evidence="4" type="ORF">H8R02_00500</name>
</gene>
<proteinExistence type="inferred from homology"/>
<dbReference type="AlphaFoldDB" id="A0A923M2G5"/>
<dbReference type="Pfam" id="PF13549">
    <property type="entry name" value="ATP-grasp_5"/>
    <property type="match status" value="1"/>
</dbReference>
<reference evidence="4" key="1">
    <citation type="submission" date="2020-08" db="EMBL/GenBank/DDBJ databases">
        <title>Ramlibacter sp. GTP1 16S ribosomal RNA gene genome sequencing and assembly.</title>
        <authorList>
            <person name="Kang M."/>
        </authorList>
    </citation>
    <scope>NUCLEOTIDE SEQUENCE</scope>
    <source>
        <strain evidence="4">GTP1</strain>
    </source>
</reference>
<dbReference type="InterPro" id="IPR043938">
    <property type="entry name" value="Ligase_CoA_dom"/>
</dbReference>
<dbReference type="InterPro" id="IPR016102">
    <property type="entry name" value="Succinyl-CoA_synth-like"/>
</dbReference>
<dbReference type="PROSITE" id="PS50975">
    <property type="entry name" value="ATP_GRASP"/>
    <property type="match status" value="1"/>
</dbReference>
<evidence type="ECO:0000313" key="4">
    <source>
        <dbReference type="EMBL" id="MBC5762912.1"/>
    </source>
</evidence>
<dbReference type="GO" id="GO:0046872">
    <property type="term" value="F:metal ion binding"/>
    <property type="evidence" value="ECO:0007669"/>
    <property type="project" value="InterPro"/>
</dbReference>
<dbReference type="SUPFAM" id="SSF51735">
    <property type="entry name" value="NAD(P)-binding Rossmann-fold domains"/>
    <property type="match status" value="1"/>
</dbReference>
<keyword evidence="2" id="KW-0547">Nucleotide-binding</keyword>
<name>A0A923M2G5_9BURK</name>
<comment type="caution">
    <text evidence="4">The sequence shown here is derived from an EMBL/GenBank/DDBJ whole genome shotgun (WGS) entry which is preliminary data.</text>
</comment>
<protein>
    <submittedName>
        <fullName evidence="4">Acetate--CoA ligase family protein</fullName>
    </submittedName>
</protein>
<keyword evidence="2" id="KW-0067">ATP-binding</keyword>
<keyword evidence="5" id="KW-1185">Reference proteome</keyword>
<dbReference type="GO" id="GO:0005524">
    <property type="term" value="F:ATP binding"/>
    <property type="evidence" value="ECO:0007669"/>
    <property type="project" value="UniProtKB-UniRule"/>
</dbReference>
<evidence type="ECO:0000259" key="3">
    <source>
        <dbReference type="PROSITE" id="PS50975"/>
    </source>
</evidence>
<dbReference type="Gene3D" id="3.40.50.720">
    <property type="entry name" value="NAD(P)-binding Rossmann-like Domain"/>
    <property type="match status" value="1"/>
</dbReference>
<dbReference type="PANTHER" id="PTHR42793">
    <property type="entry name" value="COA BINDING DOMAIN CONTAINING PROTEIN"/>
    <property type="match status" value="1"/>
</dbReference>
<dbReference type="FunFam" id="3.30.1490.20:FF:000020">
    <property type="entry name" value="Protein lysine acetyltransferase"/>
    <property type="match status" value="1"/>
</dbReference>
<dbReference type="GO" id="GO:0043758">
    <property type="term" value="F:acetate-CoA ligase (ADP-forming) activity"/>
    <property type="evidence" value="ECO:0007669"/>
    <property type="project" value="InterPro"/>
</dbReference>
<dbReference type="Gene3D" id="3.30.1490.20">
    <property type="entry name" value="ATP-grasp fold, A domain"/>
    <property type="match status" value="1"/>
</dbReference>
<dbReference type="PANTHER" id="PTHR42793:SF4">
    <property type="entry name" value="BLL6376 PROTEIN"/>
    <property type="match status" value="1"/>
</dbReference>
<dbReference type="InterPro" id="IPR013815">
    <property type="entry name" value="ATP_grasp_subdomain_1"/>
</dbReference>
<dbReference type="RefSeq" id="WP_187079392.1">
    <property type="nucleotide sequence ID" value="NZ_JACORU010000001.1"/>
</dbReference>
<dbReference type="Pfam" id="PF13380">
    <property type="entry name" value="CoA_binding_2"/>
    <property type="match status" value="1"/>
</dbReference>
<evidence type="ECO:0000256" key="2">
    <source>
        <dbReference type="PROSITE-ProRule" id="PRU00409"/>
    </source>
</evidence>